<proteinExistence type="predicted"/>
<keyword evidence="1" id="KW-0547">Nucleotide-binding</keyword>
<dbReference type="GO" id="GO:0016787">
    <property type="term" value="F:hydrolase activity"/>
    <property type="evidence" value="ECO:0007669"/>
    <property type="project" value="UniProtKB-KW"/>
</dbReference>
<dbReference type="PANTHER" id="PTHR45766">
    <property type="entry name" value="DNA ANNEALING HELICASE AND ENDONUCLEASE ZRANB3 FAMILY MEMBER"/>
    <property type="match status" value="1"/>
</dbReference>
<reference evidence="6" key="1">
    <citation type="submission" date="2012-02" db="EMBL/GenBank/DDBJ databases">
        <title>Genome sequencing of Giardia lamblia Genotypes A2 and B isolates (DH and GS) and comparative analysis with the genomes of Genotypes A1 and E (WB and Pig).</title>
        <authorList>
            <person name="Adam R."/>
            <person name="Dahlstrom E."/>
            <person name="Martens C."/>
            <person name="Bruno D."/>
            <person name="Barbian K."/>
            <person name="Porcella S.F."/>
            <person name="Nash T."/>
        </authorList>
    </citation>
    <scope>NUCLEOTIDE SEQUENCE</scope>
    <source>
        <strain evidence="6">DH</strain>
    </source>
</reference>
<evidence type="ECO:0000256" key="4">
    <source>
        <dbReference type="ARBA" id="ARBA00022840"/>
    </source>
</evidence>
<dbReference type="VEuPathDB" id="GiardiaDB:GL50581_1081"/>
<sequence>MRFGSIGYITRTNPTSSARMMRADCRGVRVIVASISIIWREHCVNIQKTQQHPRFCAPSYQGLLLQNLPYSVCTFILSLYMSSPSEQIPQPKPFRPCPFIRSIRDALTDSKHSVDNVAATEPPLKSPGPFLVSPSQPAALTAEDLPEDKKASATSSTSIIVQTKCPLCGTESTPNKSQSRDICKGKVTAIHMQQPEIKAIIDLTCQLIEVTVVRIDVVFVQSLSSTPSMPQSIQTAIDSCSTAKQIQTASIDCPTLSNKVPRSRTTYTVSVLEYNQHIKDIEKKTRNFTVERLNGVLVRANVCIPLALLNWSLPVIITNNRIKREEHKSHKYSIDPSTPNLYSLRPWQREAIEFYLLRGGKCILADPPEMGVAAQALLSAYQYKDSFPLFIIVHTNSISYWKEQVYLWYNTEPARRSCMSQWLKEKDAHEAKTNSLKKVALKRSSGSEVKMMKRARLRRVYELPCEYNLNPDSASAIYALGYEDITSRGAFSQIYTHAVQTCFEGVTVCRRRMIIVLTAQNFLTLYKNGLIHTQSSTFILSDAQDYKDMSSKRTKELSLILSTCSRVITCISIACVSLLKVLHPQLIILGLSLGRMEFLARYCELKKRELRSGKIITTASGVSMQDELAYIFGICCLSRLSERYVGPKQRFILYLEGERDTRTDRSTDNDMLIEVRDSEVAVTLLADTLAGFYSLNSIQFIVIVHGKETGDLLADALRNNGLKVESISEKRNMNASLDSIHRLQSGELAALVCIDDAVSICFALSRTYVCFFVGLLWSSSEISMWESKLQTILSGNKRQCSIFITGPDDRSSRNSRDSSISSAKANFSPHLHPLDSSVRENFIVHLLHSWKVPRWDSYPHLSLSTLLGKRMETWFQG</sequence>
<evidence type="ECO:0000256" key="3">
    <source>
        <dbReference type="ARBA" id="ARBA00022806"/>
    </source>
</evidence>
<dbReference type="VEuPathDB" id="GiardiaDB:GL50803_0032914"/>
<comment type="caution">
    <text evidence="5">The sequence shown here is derived from an EMBL/GenBank/DDBJ whole genome shotgun (WGS) entry which is preliminary data.</text>
</comment>
<reference evidence="5 6" key="2">
    <citation type="journal article" date="2013" name="Genome Biol. Evol.">
        <title>Genome sequencing of Giardia lamblia genotypes A2 and B isolates (DH and GS) and comparative analysis with the genomes of genotypes A1 and E (WB and Pig).</title>
        <authorList>
            <person name="Adam R.D."/>
            <person name="Dahlstrom E.W."/>
            <person name="Martens C.A."/>
            <person name="Bruno D.P."/>
            <person name="Barbian K.D."/>
            <person name="Ricklefs S.M."/>
            <person name="Hernandez M.M."/>
            <person name="Narla N.P."/>
            <person name="Patel R.B."/>
            <person name="Porcella S.F."/>
            <person name="Nash T.E."/>
        </authorList>
    </citation>
    <scope>NUCLEOTIDE SEQUENCE [LARGE SCALE GENOMIC DNA]</scope>
    <source>
        <strain evidence="5 6">DH</strain>
    </source>
</reference>
<evidence type="ECO:0000256" key="2">
    <source>
        <dbReference type="ARBA" id="ARBA00022801"/>
    </source>
</evidence>
<dbReference type="GO" id="GO:0006281">
    <property type="term" value="P:DNA repair"/>
    <property type="evidence" value="ECO:0007669"/>
    <property type="project" value="TreeGrafter"/>
</dbReference>
<dbReference type="Proteomes" id="UP000018320">
    <property type="component" value="Unassembled WGS sequence"/>
</dbReference>
<dbReference type="PANTHER" id="PTHR45766:SF3">
    <property type="entry name" value="DNA ANNEALING HELICASE AND ENDONUCLEASE ZRANB3"/>
    <property type="match status" value="1"/>
</dbReference>
<evidence type="ECO:0000313" key="5">
    <source>
        <dbReference type="EMBL" id="ESU36840.1"/>
    </source>
</evidence>
<dbReference type="GO" id="GO:0004520">
    <property type="term" value="F:DNA endonuclease activity"/>
    <property type="evidence" value="ECO:0007669"/>
    <property type="project" value="TreeGrafter"/>
</dbReference>
<protein>
    <submittedName>
        <fullName evidence="5">Putative membrane spanning protein</fullName>
    </submittedName>
</protein>
<name>V6TIS0_GIAIN</name>
<dbReference type="AlphaFoldDB" id="V6TIS0"/>
<dbReference type="VEuPathDB" id="GiardiaDB:QR46_3434"/>
<keyword evidence="3" id="KW-0347">Helicase</keyword>
<dbReference type="VEuPathDB" id="GiardiaDB:DHA2_152156"/>
<keyword evidence="4" id="KW-0067">ATP-binding</keyword>
<dbReference type="EMBL" id="AHGT01000038">
    <property type="protein sequence ID" value="ESU36840.1"/>
    <property type="molecule type" value="Genomic_DNA"/>
</dbReference>
<evidence type="ECO:0000313" key="6">
    <source>
        <dbReference type="Proteomes" id="UP000018320"/>
    </source>
</evidence>
<evidence type="ECO:0000256" key="1">
    <source>
        <dbReference type="ARBA" id="ARBA00022741"/>
    </source>
</evidence>
<organism evidence="5 6">
    <name type="scientific">Giardia intestinalis</name>
    <name type="common">Giardia lamblia</name>
    <dbReference type="NCBI Taxonomy" id="5741"/>
    <lineage>
        <taxon>Eukaryota</taxon>
        <taxon>Metamonada</taxon>
        <taxon>Diplomonadida</taxon>
        <taxon>Hexamitidae</taxon>
        <taxon>Giardiinae</taxon>
        <taxon>Giardia</taxon>
    </lineage>
</organism>
<dbReference type="GO" id="GO:0004386">
    <property type="term" value="F:helicase activity"/>
    <property type="evidence" value="ECO:0007669"/>
    <property type="project" value="UniProtKB-KW"/>
</dbReference>
<gene>
    <name evidence="5" type="ORF">DHA2_152156</name>
</gene>
<dbReference type="GO" id="GO:0031297">
    <property type="term" value="P:replication fork processing"/>
    <property type="evidence" value="ECO:0007669"/>
    <property type="project" value="TreeGrafter"/>
</dbReference>
<dbReference type="GO" id="GO:0005524">
    <property type="term" value="F:ATP binding"/>
    <property type="evidence" value="ECO:0007669"/>
    <property type="project" value="UniProtKB-KW"/>
</dbReference>
<accession>V6TIS0</accession>
<dbReference type="GO" id="GO:0043596">
    <property type="term" value="C:nuclear replication fork"/>
    <property type="evidence" value="ECO:0007669"/>
    <property type="project" value="TreeGrafter"/>
</dbReference>
<keyword evidence="2" id="KW-0378">Hydrolase</keyword>